<protein>
    <submittedName>
        <fullName evidence="1">Uncharacterized protein</fullName>
    </submittedName>
</protein>
<dbReference type="EMBL" id="LCIJ01000018">
    <property type="protein sequence ID" value="KKT52536.1"/>
    <property type="molecule type" value="Genomic_DNA"/>
</dbReference>
<sequence length="74" mass="8317">QIKASLIQKLGDCVAGLGSFANPIFHPVFFNFQGLFSINRVIMPNYLNEFSIRRHAVFRDQKAVHRVIVSALTG</sequence>
<comment type="caution">
    <text evidence="1">The sequence shown here is derived from an EMBL/GenBank/DDBJ whole genome shotgun (WGS) entry which is preliminary data.</text>
</comment>
<proteinExistence type="predicted"/>
<organism evidence="1 2">
    <name type="scientific">candidate division Kazan bacterium GW2011_GWA1_44_22</name>
    <dbReference type="NCBI Taxonomy" id="1620410"/>
    <lineage>
        <taxon>Bacteria</taxon>
        <taxon>Bacteria division Kazan-3B-28</taxon>
    </lineage>
</organism>
<reference evidence="1 2" key="1">
    <citation type="journal article" date="2015" name="Nature">
        <title>rRNA introns, odd ribosomes, and small enigmatic genomes across a large radiation of phyla.</title>
        <authorList>
            <person name="Brown C.T."/>
            <person name="Hug L.A."/>
            <person name="Thomas B.C."/>
            <person name="Sharon I."/>
            <person name="Castelle C.J."/>
            <person name="Singh A."/>
            <person name="Wilkins M.J."/>
            <person name="Williams K.H."/>
            <person name="Banfield J.F."/>
        </authorList>
    </citation>
    <scope>NUCLEOTIDE SEQUENCE [LARGE SCALE GENOMIC DNA]</scope>
</reference>
<evidence type="ECO:0000313" key="1">
    <source>
        <dbReference type="EMBL" id="KKT52536.1"/>
    </source>
</evidence>
<accession>A0A0G1HZF2</accession>
<feature type="non-terminal residue" evidence="1">
    <location>
        <position position="1"/>
    </location>
</feature>
<dbReference type="Proteomes" id="UP000034752">
    <property type="component" value="Unassembled WGS sequence"/>
</dbReference>
<name>A0A0G1HZF2_UNCK3</name>
<evidence type="ECO:0000313" key="2">
    <source>
        <dbReference type="Proteomes" id="UP000034752"/>
    </source>
</evidence>
<dbReference type="AlphaFoldDB" id="A0A0G1HZF2"/>
<gene>
    <name evidence="1" type="ORF">VE96_C0018G0011</name>
</gene>